<feature type="domain" description="HTH luxR-type" evidence="4">
    <location>
        <begin position="183"/>
        <end position="248"/>
    </location>
</feature>
<dbReference type="CDD" id="cd06170">
    <property type="entry name" value="LuxR_C_like"/>
    <property type="match status" value="1"/>
</dbReference>
<dbReference type="InterPro" id="IPR036388">
    <property type="entry name" value="WH-like_DNA-bd_sf"/>
</dbReference>
<evidence type="ECO:0000313" key="6">
    <source>
        <dbReference type="Proteomes" id="UP001138757"/>
    </source>
</evidence>
<keyword evidence="3" id="KW-0804">Transcription</keyword>
<evidence type="ECO:0000256" key="2">
    <source>
        <dbReference type="ARBA" id="ARBA00023125"/>
    </source>
</evidence>
<dbReference type="Pfam" id="PF00196">
    <property type="entry name" value="GerE"/>
    <property type="match status" value="1"/>
</dbReference>
<dbReference type="SUPFAM" id="SSF46894">
    <property type="entry name" value="C-terminal effector domain of the bipartite response regulators"/>
    <property type="match status" value="1"/>
</dbReference>
<dbReference type="SMART" id="SM00421">
    <property type="entry name" value="HTH_LUXR"/>
    <property type="match status" value="1"/>
</dbReference>
<protein>
    <submittedName>
        <fullName evidence="5">Autoinducer binding domain-containing protein</fullName>
    </submittedName>
</protein>
<keyword evidence="6" id="KW-1185">Reference proteome</keyword>
<name>A0A9X1DFY4_9SPHN</name>
<dbReference type="Pfam" id="PF03472">
    <property type="entry name" value="Autoind_bind"/>
    <property type="match status" value="1"/>
</dbReference>
<comment type="caution">
    <text evidence="5">The sequence shown here is derived from an EMBL/GenBank/DDBJ whole genome shotgun (WGS) entry which is preliminary data.</text>
</comment>
<dbReference type="GO" id="GO:0006355">
    <property type="term" value="P:regulation of DNA-templated transcription"/>
    <property type="evidence" value="ECO:0007669"/>
    <property type="project" value="InterPro"/>
</dbReference>
<dbReference type="InterPro" id="IPR005143">
    <property type="entry name" value="TF_LuxR_autoind-bd_dom"/>
</dbReference>
<dbReference type="RefSeq" id="WP_214625530.1">
    <property type="nucleotide sequence ID" value="NZ_JAHGAW010000016.1"/>
</dbReference>
<dbReference type="Gene3D" id="3.30.450.80">
    <property type="entry name" value="Transcription factor LuxR-like, autoinducer-binding domain"/>
    <property type="match status" value="1"/>
</dbReference>
<dbReference type="InterPro" id="IPR016032">
    <property type="entry name" value="Sig_transdc_resp-reg_C-effctor"/>
</dbReference>
<dbReference type="GO" id="GO:0003677">
    <property type="term" value="F:DNA binding"/>
    <property type="evidence" value="ECO:0007669"/>
    <property type="project" value="UniProtKB-KW"/>
</dbReference>
<organism evidence="5 6">
    <name type="scientific">Sphingobium nicotianae</name>
    <dbReference type="NCBI Taxonomy" id="2782607"/>
    <lineage>
        <taxon>Bacteria</taxon>
        <taxon>Pseudomonadati</taxon>
        <taxon>Pseudomonadota</taxon>
        <taxon>Alphaproteobacteria</taxon>
        <taxon>Sphingomonadales</taxon>
        <taxon>Sphingomonadaceae</taxon>
        <taxon>Sphingobium</taxon>
    </lineage>
</organism>
<dbReference type="Proteomes" id="UP001138757">
    <property type="component" value="Unassembled WGS sequence"/>
</dbReference>
<evidence type="ECO:0000256" key="3">
    <source>
        <dbReference type="ARBA" id="ARBA00023163"/>
    </source>
</evidence>
<reference evidence="5" key="1">
    <citation type="submission" date="2021-05" db="EMBL/GenBank/DDBJ databases">
        <title>Genome of Sphingobium sp. strain.</title>
        <authorList>
            <person name="Fan R."/>
        </authorList>
    </citation>
    <scope>NUCLEOTIDE SEQUENCE</scope>
    <source>
        <strain evidence="5">H33</strain>
    </source>
</reference>
<evidence type="ECO:0000313" key="5">
    <source>
        <dbReference type="EMBL" id="MBT2189275.1"/>
    </source>
</evidence>
<dbReference type="PROSITE" id="PS50043">
    <property type="entry name" value="HTH_LUXR_2"/>
    <property type="match status" value="1"/>
</dbReference>
<dbReference type="Gene3D" id="1.10.10.10">
    <property type="entry name" value="Winged helix-like DNA-binding domain superfamily/Winged helix DNA-binding domain"/>
    <property type="match status" value="1"/>
</dbReference>
<evidence type="ECO:0000259" key="4">
    <source>
        <dbReference type="PROSITE" id="PS50043"/>
    </source>
</evidence>
<dbReference type="SUPFAM" id="SSF75516">
    <property type="entry name" value="Pheromone-binding domain of LuxR-like quorum-sensing transcription factors"/>
    <property type="match status" value="1"/>
</dbReference>
<accession>A0A9X1DFY4</accession>
<dbReference type="InterPro" id="IPR036693">
    <property type="entry name" value="TF_LuxR_autoind-bd_dom_sf"/>
</dbReference>
<dbReference type="InterPro" id="IPR000792">
    <property type="entry name" value="Tscrpt_reg_LuxR_C"/>
</dbReference>
<evidence type="ECO:0000256" key="1">
    <source>
        <dbReference type="ARBA" id="ARBA00023015"/>
    </source>
</evidence>
<dbReference type="EMBL" id="JAHGAW010000016">
    <property type="protein sequence ID" value="MBT2189275.1"/>
    <property type="molecule type" value="Genomic_DNA"/>
</dbReference>
<proteinExistence type="predicted"/>
<dbReference type="AlphaFoldDB" id="A0A9X1DFY4"/>
<sequence length="261" mass="29084">MSLDSTRRERGFCLALTDAIVGALRTIASVNELITLMEVVAWEMDFRHYALIHHDIGTGLAGRVDLKDYPAAITEHLFGQQRYRRDPVIRGCAFADSAFLWSDLSRIMHLDRNDRASFALGAREGLNEGITVPYVCLGERMGSCTFAGTRRPENAHRYLGAAQMIGIFAFQSARRLVSGERPIAHSSPRLHPRPRDCVVLAGRGFSNKEIARALCLTPRTVDGYLTEARRLFDAHDRTELVVSAVLAGEVGLHELARRQPE</sequence>
<keyword evidence="2" id="KW-0238">DNA-binding</keyword>
<keyword evidence="1" id="KW-0805">Transcription regulation</keyword>
<gene>
    <name evidence="5" type="ORF">KK488_20180</name>
</gene>